<dbReference type="Proteomes" id="UP000001194">
    <property type="component" value="Unassembled WGS sequence"/>
</dbReference>
<dbReference type="KEGG" id="lbc:LACBIDRAFT_293289"/>
<accession>B0D2P8</accession>
<dbReference type="HOGENOM" id="CLU_540862_0_0_1"/>
<dbReference type="OrthoDB" id="3351939at2759"/>
<dbReference type="EMBL" id="DS547096">
    <property type="protein sequence ID" value="EDR10790.1"/>
    <property type="molecule type" value="Genomic_DNA"/>
</dbReference>
<dbReference type="RefSeq" id="XP_001878091.1">
    <property type="nucleotide sequence ID" value="XM_001878056.1"/>
</dbReference>
<dbReference type="AlphaFoldDB" id="B0D2P8"/>
<dbReference type="Gene3D" id="1.20.1280.50">
    <property type="match status" value="1"/>
</dbReference>
<gene>
    <name evidence="2" type="ORF">LACBIDRAFT_293289</name>
</gene>
<name>B0D2P8_LACBS</name>
<evidence type="ECO:0000313" key="3">
    <source>
        <dbReference type="Proteomes" id="UP000001194"/>
    </source>
</evidence>
<keyword evidence="3" id="KW-1185">Reference proteome</keyword>
<dbReference type="GeneID" id="6073620"/>
<evidence type="ECO:0000256" key="1">
    <source>
        <dbReference type="SAM" id="MobiDB-lite"/>
    </source>
</evidence>
<evidence type="ECO:0000313" key="2">
    <source>
        <dbReference type="EMBL" id="EDR10790.1"/>
    </source>
</evidence>
<sequence length="535" mass="59965">MRHIHLECHLEINRLRREETQLTQTLSAIRTRLNALLPISQLPTELLLEIFIICVSWLYTPHGHNIKRIQHPLAFTQVSRTWRLASLSSPHLWSKIDLSNPLFASYFLQRSKKVPLSLTSSLPPKLDVDMLAPHAHRLSSIDLFLFPDDMETLFTSIGPCLSKSVTELSLKVPPVSCCIALNLSFPNVRKLTLDCVSIHWESIQNLTHLSLRIPVPEFCPSLPQLLAIFEKSPYMTYVRLENISPALPSPSLISQNQKTIHLPRLKELTISSPPLPISSLLSALTLSPHARIQLFSRLPPNADLHTLFPLGGLPFSSPGPTISTIRLARYAMYLLRPNAPAWSDTPANVAFSLSSSLPVAIPTVNSLHRNILPLRLVTSLELATGVLIDLHRDELQRFFWSLVGLEELRIAFNDLTDILSCLSSSPSSSSSISSPFVSFSHDDEDGDTPPPKIPCACPNLNSLTFNKPSDLWWHFRVNWLSLVLKCAKARKNHRVGSEFDFVLYRHAPALRMIVALWTSSKTPSNQIASKPIETL</sequence>
<feature type="compositionally biased region" description="Low complexity" evidence="1">
    <location>
        <begin position="425"/>
        <end position="439"/>
    </location>
</feature>
<reference evidence="2 3" key="1">
    <citation type="journal article" date="2008" name="Nature">
        <title>The genome of Laccaria bicolor provides insights into mycorrhizal symbiosis.</title>
        <authorList>
            <person name="Martin F."/>
            <person name="Aerts A."/>
            <person name="Ahren D."/>
            <person name="Brun A."/>
            <person name="Danchin E.G.J."/>
            <person name="Duchaussoy F."/>
            <person name="Gibon J."/>
            <person name="Kohler A."/>
            <person name="Lindquist E."/>
            <person name="Pereda V."/>
            <person name="Salamov A."/>
            <person name="Shapiro H.J."/>
            <person name="Wuyts J."/>
            <person name="Blaudez D."/>
            <person name="Buee M."/>
            <person name="Brokstein P."/>
            <person name="Canbaeck B."/>
            <person name="Cohen D."/>
            <person name="Courty P.E."/>
            <person name="Coutinho P.M."/>
            <person name="Delaruelle C."/>
            <person name="Detter J.C."/>
            <person name="Deveau A."/>
            <person name="DiFazio S."/>
            <person name="Duplessis S."/>
            <person name="Fraissinet-Tachet L."/>
            <person name="Lucic E."/>
            <person name="Frey-Klett P."/>
            <person name="Fourrey C."/>
            <person name="Feussner I."/>
            <person name="Gay G."/>
            <person name="Grimwood J."/>
            <person name="Hoegger P.J."/>
            <person name="Jain P."/>
            <person name="Kilaru S."/>
            <person name="Labbe J."/>
            <person name="Lin Y.C."/>
            <person name="Legue V."/>
            <person name="Le Tacon F."/>
            <person name="Marmeisse R."/>
            <person name="Melayah D."/>
            <person name="Montanini B."/>
            <person name="Muratet M."/>
            <person name="Nehls U."/>
            <person name="Niculita-Hirzel H."/>
            <person name="Oudot-Le Secq M.P."/>
            <person name="Peter M."/>
            <person name="Quesneville H."/>
            <person name="Rajashekar B."/>
            <person name="Reich M."/>
            <person name="Rouhier N."/>
            <person name="Schmutz J."/>
            <person name="Yin T."/>
            <person name="Chalot M."/>
            <person name="Henrissat B."/>
            <person name="Kuees U."/>
            <person name="Lucas S."/>
            <person name="Van de Peer Y."/>
            <person name="Podila G.K."/>
            <person name="Polle A."/>
            <person name="Pukkila P.J."/>
            <person name="Richardson P.M."/>
            <person name="Rouze P."/>
            <person name="Sanders I.R."/>
            <person name="Stajich J.E."/>
            <person name="Tunlid A."/>
            <person name="Tuskan G."/>
            <person name="Grigoriev I.V."/>
        </authorList>
    </citation>
    <scope>NUCLEOTIDE SEQUENCE [LARGE SCALE GENOMIC DNA]</scope>
    <source>
        <strain evidence="3">S238N-H82 / ATCC MYA-4686</strain>
    </source>
</reference>
<protein>
    <submittedName>
        <fullName evidence="2">Predicted protein</fullName>
    </submittedName>
</protein>
<dbReference type="InParanoid" id="B0D2P8"/>
<proteinExistence type="predicted"/>
<feature type="region of interest" description="Disordered" evidence="1">
    <location>
        <begin position="425"/>
        <end position="448"/>
    </location>
</feature>
<organism evidence="3">
    <name type="scientific">Laccaria bicolor (strain S238N-H82 / ATCC MYA-4686)</name>
    <name type="common">Bicoloured deceiver</name>
    <name type="synonym">Laccaria laccata var. bicolor</name>
    <dbReference type="NCBI Taxonomy" id="486041"/>
    <lineage>
        <taxon>Eukaryota</taxon>
        <taxon>Fungi</taxon>
        <taxon>Dikarya</taxon>
        <taxon>Basidiomycota</taxon>
        <taxon>Agaricomycotina</taxon>
        <taxon>Agaricomycetes</taxon>
        <taxon>Agaricomycetidae</taxon>
        <taxon>Agaricales</taxon>
        <taxon>Agaricineae</taxon>
        <taxon>Hydnangiaceae</taxon>
        <taxon>Laccaria</taxon>
    </lineage>
</organism>